<name>A0A919WFB1_9BACI</name>
<feature type="transmembrane region" description="Helical" evidence="6">
    <location>
        <begin position="216"/>
        <end position="234"/>
    </location>
</feature>
<dbReference type="OrthoDB" id="9770923at2"/>
<dbReference type="Proteomes" id="UP000682111">
    <property type="component" value="Unassembled WGS sequence"/>
</dbReference>
<gene>
    <name evidence="8" type="primary">resB</name>
    <name evidence="8" type="ORF">J27TS8_06820</name>
</gene>
<evidence type="ECO:0000256" key="5">
    <source>
        <dbReference type="ARBA" id="ARBA00023136"/>
    </source>
</evidence>
<evidence type="ECO:0000256" key="4">
    <source>
        <dbReference type="ARBA" id="ARBA00022989"/>
    </source>
</evidence>
<evidence type="ECO:0000313" key="8">
    <source>
        <dbReference type="EMBL" id="GIN60689.1"/>
    </source>
</evidence>
<organism evidence="8 9">
    <name type="scientific">Robertmurraya siralis</name>
    <dbReference type="NCBI Taxonomy" id="77777"/>
    <lineage>
        <taxon>Bacteria</taxon>
        <taxon>Bacillati</taxon>
        <taxon>Bacillota</taxon>
        <taxon>Bacilli</taxon>
        <taxon>Bacillales</taxon>
        <taxon>Bacillaceae</taxon>
        <taxon>Robertmurraya</taxon>
    </lineage>
</organism>
<evidence type="ECO:0000259" key="7">
    <source>
        <dbReference type="Pfam" id="PF05140"/>
    </source>
</evidence>
<dbReference type="PANTHER" id="PTHR31566:SF0">
    <property type="entry name" value="CYTOCHROME C BIOGENESIS PROTEIN CCS1, CHLOROPLASTIC"/>
    <property type="match status" value="1"/>
</dbReference>
<protein>
    <submittedName>
        <fullName evidence="8">Cytochrome c biogenesis protein</fullName>
    </submittedName>
</protein>
<dbReference type="GO" id="GO:0016020">
    <property type="term" value="C:membrane"/>
    <property type="evidence" value="ECO:0007669"/>
    <property type="project" value="UniProtKB-SubCell"/>
</dbReference>
<feature type="domain" description="ResB-like" evidence="7">
    <location>
        <begin position="441"/>
        <end position="519"/>
    </location>
</feature>
<dbReference type="InterPro" id="IPR023494">
    <property type="entry name" value="Cyt_c_bgen_Ccs1/CcsB/ResB"/>
</dbReference>
<dbReference type="RefSeq" id="WP_137743216.1">
    <property type="nucleotide sequence ID" value="NZ_BORC01000001.1"/>
</dbReference>
<feature type="domain" description="ResB-like" evidence="7">
    <location>
        <begin position="65"/>
        <end position="422"/>
    </location>
</feature>
<proteinExistence type="predicted"/>
<evidence type="ECO:0000256" key="6">
    <source>
        <dbReference type="SAM" id="Phobius"/>
    </source>
</evidence>
<accession>A0A919WFB1</accession>
<feature type="transmembrane region" description="Helical" evidence="6">
    <location>
        <begin position="466"/>
        <end position="488"/>
    </location>
</feature>
<keyword evidence="9" id="KW-1185">Reference proteome</keyword>
<dbReference type="GO" id="GO:0017004">
    <property type="term" value="P:cytochrome complex assembly"/>
    <property type="evidence" value="ECO:0007669"/>
    <property type="project" value="UniProtKB-KW"/>
</dbReference>
<feature type="transmembrane region" description="Helical" evidence="6">
    <location>
        <begin position="124"/>
        <end position="146"/>
    </location>
</feature>
<keyword evidence="4 6" id="KW-1133">Transmembrane helix</keyword>
<comment type="caution">
    <text evidence="8">The sequence shown here is derived from an EMBL/GenBank/DDBJ whole genome shotgun (WGS) entry which is preliminary data.</text>
</comment>
<evidence type="ECO:0000313" key="9">
    <source>
        <dbReference type="Proteomes" id="UP000682111"/>
    </source>
</evidence>
<dbReference type="EMBL" id="BORC01000001">
    <property type="protein sequence ID" value="GIN60689.1"/>
    <property type="molecule type" value="Genomic_DNA"/>
</dbReference>
<keyword evidence="5 6" id="KW-0472">Membrane</keyword>
<dbReference type="AlphaFoldDB" id="A0A919WFB1"/>
<feature type="transmembrane region" description="Helical" evidence="6">
    <location>
        <begin position="67"/>
        <end position="85"/>
    </location>
</feature>
<comment type="subcellular location">
    <subcellularLocation>
        <location evidence="1">Membrane</location>
        <topology evidence="1">Multi-pass membrane protein</topology>
    </subcellularLocation>
</comment>
<dbReference type="PANTHER" id="PTHR31566">
    <property type="entry name" value="CYTOCHROME C BIOGENESIS PROTEIN CCS1, CHLOROPLASTIC"/>
    <property type="match status" value="1"/>
</dbReference>
<dbReference type="InterPro" id="IPR007816">
    <property type="entry name" value="ResB-like_domain"/>
</dbReference>
<keyword evidence="3" id="KW-0201">Cytochrome c-type biogenesis</keyword>
<evidence type="ECO:0000256" key="3">
    <source>
        <dbReference type="ARBA" id="ARBA00022748"/>
    </source>
</evidence>
<reference evidence="8" key="1">
    <citation type="submission" date="2021-03" db="EMBL/GenBank/DDBJ databases">
        <title>Antimicrobial resistance genes in bacteria isolated from Japanese honey, and their potential for conferring macrolide and lincosamide resistance in the American foulbrood pathogen Paenibacillus larvae.</title>
        <authorList>
            <person name="Okamoto M."/>
            <person name="Kumagai M."/>
            <person name="Kanamori H."/>
            <person name="Takamatsu D."/>
        </authorList>
    </citation>
    <scope>NUCLEOTIDE SEQUENCE</scope>
    <source>
        <strain evidence="8">J27TS8</strain>
    </source>
</reference>
<evidence type="ECO:0000256" key="1">
    <source>
        <dbReference type="ARBA" id="ARBA00004141"/>
    </source>
</evidence>
<evidence type="ECO:0000256" key="2">
    <source>
        <dbReference type="ARBA" id="ARBA00022692"/>
    </source>
</evidence>
<sequence>MKEVKCECGHVNPHGTVLCESCGLTLIEEKAQGKLHDMRYEGSARRSQTYNKTIVDKIWNFFSSVKVGVWLIVITLIASALGTIFPQEMYIPTIMTAAEYYEDQYGWLGKLYYDLGFHNLYSSWWYLVLIASIGVSLVICSIDRVVPLYRALKKQRVTRHESFLKRQRLFTTSASENIDASFEKAKENLAMKRYKIREEDGNILAEKGRFSRWGPYVNHCGLIIFLLGGILRFVPGMYIDDMLWIREGETKVIPETNGEYYLENKEFTLEVYDKEKDNEAFSDAIENAGMVPKNFQSDVILYKKADDSLPGEEAKLEQIKEYNIRVNEPLKFDGYALYQTEYRLGELSTMTFTMINKKSKEEFGELTIELNDPQTKYDLGDGYSVEVMSYFPDFEFNESGEPTTKSRIPNNPAFVFKMFSPEKPEGEISFVAIQQNLEPFGDNEYQLRFSGIETNDVTGLTVRKDLTLWLFALGGFIFMIGVAQGSYWNHRRIWLRRNNDEIWVAAHTNKNWHGLKREISTILEGTGIDEPLDQLQEKENQDSEIKNRNHE</sequence>
<dbReference type="Pfam" id="PF05140">
    <property type="entry name" value="ResB"/>
    <property type="match status" value="2"/>
</dbReference>
<keyword evidence="2 6" id="KW-0812">Transmembrane</keyword>